<dbReference type="AlphaFoldDB" id="A0A8S3PX80"/>
<proteinExistence type="predicted"/>
<protein>
    <submittedName>
        <fullName evidence="1">Uncharacterized protein</fullName>
    </submittedName>
</protein>
<evidence type="ECO:0000313" key="2">
    <source>
        <dbReference type="Proteomes" id="UP000683360"/>
    </source>
</evidence>
<organism evidence="1 2">
    <name type="scientific">Mytilus edulis</name>
    <name type="common">Blue mussel</name>
    <dbReference type="NCBI Taxonomy" id="6550"/>
    <lineage>
        <taxon>Eukaryota</taxon>
        <taxon>Metazoa</taxon>
        <taxon>Spiralia</taxon>
        <taxon>Lophotrochozoa</taxon>
        <taxon>Mollusca</taxon>
        <taxon>Bivalvia</taxon>
        <taxon>Autobranchia</taxon>
        <taxon>Pteriomorphia</taxon>
        <taxon>Mytilida</taxon>
        <taxon>Mytiloidea</taxon>
        <taxon>Mytilidae</taxon>
        <taxon>Mytilinae</taxon>
        <taxon>Mytilus</taxon>
    </lineage>
</organism>
<gene>
    <name evidence="1" type="ORF">MEDL_2726</name>
</gene>
<evidence type="ECO:0000313" key="1">
    <source>
        <dbReference type="EMBL" id="CAG2187235.1"/>
    </source>
</evidence>
<comment type="caution">
    <text evidence="1">The sequence shown here is derived from an EMBL/GenBank/DDBJ whole genome shotgun (WGS) entry which is preliminary data.</text>
</comment>
<reference evidence="1" key="1">
    <citation type="submission" date="2021-03" db="EMBL/GenBank/DDBJ databases">
        <authorList>
            <person name="Bekaert M."/>
        </authorList>
    </citation>
    <scope>NUCLEOTIDE SEQUENCE</scope>
</reference>
<keyword evidence="2" id="KW-1185">Reference proteome</keyword>
<dbReference type="Proteomes" id="UP000683360">
    <property type="component" value="Unassembled WGS sequence"/>
</dbReference>
<sequence length="187" mass="22165">MDKCYHHSDISPLSLSVKDGQMLPPFRYFTFIIIGQRWTDVTTIQIFHLYHYRSKMDRCYHHSEILPLSLSVKDGQMLPPFRDFTFIIIGHRWTDVTTIQRFYLYHYRSKMDRCYHHSEILPLSLSVKDGQMLPPFRDFTFIIIGQRWTNVTTIQRRLQYNSTSESVSSFIGTCPFGPLCYLTIHGN</sequence>
<dbReference type="EMBL" id="CAJPWZ010000160">
    <property type="protein sequence ID" value="CAG2187235.1"/>
    <property type="molecule type" value="Genomic_DNA"/>
</dbReference>
<accession>A0A8S3PX80</accession>
<name>A0A8S3PX80_MYTED</name>